<dbReference type="Proteomes" id="UP000317839">
    <property type="component" value="Unassembled WGS sequence"/>
</dbReference>
<name>A0A545TE23_9GAMM</name>
<dbReference type="Pfam" id="PF16036">
    <property type="entry name" value="Chalcone_3"/>
    <property type="match status" value="1"/>
</dbReference>
<dbReference type="OrthoDB" id="270742at2"/>
<feature type="domain" description="Chalcone isomerase" evidence="3">
    <location>
        <begin position="74"/>
        <end position="170"/>
    </location>
</feature>
<proteinExistence type="predicted"/>
<keyword evidence="5" id="KW-1185">Reference proteome</keyword>
<protein>
    <recommendedName>
        <fullName evidence="3">Chalcone isomerase domain-containing protein</fullName>
    </recommendedName>
</protein>
<dbReference type="EMBL" id="VIKR01000002">
    <property type="protein sequence ID" value="TQV75469.1"/>
    <property type="molecule type" value="Genomic_DNA"/>
</dbReference>
<evidence type="ECO:0000313" key="4">
    <source>
        <dbReference type="EMBL" id="TQV75469.1"/>
    </source>
</evidence>
<gene>
    <name evidence="4" type="ORF">FLL45_11150</name>
</gene>
<feature type="signal peptide" evidence="2">
    <location>
        <begin position="1"/>
        <end position="30"/>
    </location>
</feature>
<comment type="caution">
    <text evidence="4">The sequence shown here is derived from an EMBL/GenBank/DDBJ whole genome shotgun (WGS) entry which is preliminary data.</text>
</comment>
<evidence type="ECO:0000256" key="2">
    <source>
        <dbReference type="SAM" id="SignalP"/>
    </source>
</evidence>
<sequence length="461" mass="50502">MVKAYVRYFKSSFSLVLIAICTLGSSFANANITGLAVQEKLRVPVFYAATSGYPPKDLATYIADPLPFKMEARYIVDRFSARRNNQLWLNAILRTNSREELKQFEDALLQFSKLIKIDMFKGDRLVFDLNPVRGTSVSINDVPLGTISNLNFQTALVSIWFGDKQPSKKFAEQIRTAPTAALLKEFNALTVQTSKNARLRTLQASLEATPEASQSAEAEENSANQAEVGASEVVAQSGDANNVTAEPTQSEAPQQTVQNESPTDSNTAGNVAATTAQATASSVTPDRSDTKQASADKPAAKTEPKPATTIVRNETQPPVKAPANQPATQNNQQDVKVAKVEEVSVVDQMFASLRNDYSAELKLYIEQNARPVPPRKVRRKPKGNATLRVTLFNSEGKLLVRDSEKVSGEFEGELLQSMYDSIERLQSMPPIPEAIADLAITIDVTLDFAKCKRSTSAWICF</sequence>
<reference evidence="4 5" key="1">
    <citation type="submission" date="2019-06" db="EMBL/GenBank/DDBJ databases">
        <title>Draft genome of Aliikangiella marina GYP-15.</title>
        <authorList>
            <person name="Wang G."/>
        </authorList>
    </citation>
    <scope>NUCLEOTIDE SEQUENCE [LARGE SCALE GENOMIC DNA]</scope>
    <source>
        <strain evidence="4 5">GYP-15</strain>
    </source>
</reference>
<dbReference type="InterPro" id="IPR016087">
    <property type="entry name" value="Chalcone_isomerase"/>
</dbReference>
<feature type="compositionally biased region" description="Polar residues" evidence="1">
    <location>
        <begin position="242"/>
        <end position="264"/>
    </location>
</feature>
<dbReference type="RefSeq" id="WP_142942083.1">
    <property type="nucleotide sequence ID" value="NZ_VIKR01000002.1"/>
</dbReference>
<feature type="region of interest" description="Disordered" evidence="1">
    <location>
        <begin position="242"/>
        <end position="334"/>
    </location>
</feature>
<organism evidence="4 5">
    <name type="scientific">Aliikangiella marina</name>
    <dbReference type="NCBI Taxonomy" id="1712262"/>
    <lineage>
        <taxon>Bacteria</taxon>
        <taxon>Pseudomonadati</taxon>
        <taxon>Pseudomonadota</taxon>
        <taxon>Gammaproteobacteria</taxon>
        <taxon>Oceanospirillales</taxon>
        <taxon>Pleioneaceae</taxon>
        <taxon>Aliikangiella</taxon>
    </lineage>
</organism>
<feature type="region of interest" description="Disordered" evidence="1">
    <location>
        <begin position="206"/>
        <end position="229"/>
    </location>
</feature>
<evidence type="ECO:0000313" key="5">
    <source>
        <dbReference type="Proteomes" id="UP000317839"/>
    </source>
</evidence>
<keyword evidence="2" id="KW-0732">Signal</keyword>
<feature type="compositionally biased region" description="Low complexity" evidence="1">
    <location>
        <begin position="321"/>
        <end position="334"/>
    </location>
</feature>
<evidence type="ECO:0000259" key="3">
    <source>
        <dbReference type="Pfam" id="PF16036"/>
    </source>
</evidence>
<accession>A0A545TE23</accession>
<evidence type="ECO:0000256" key="1">
    <source>
        <dbReference type="SAM" id="MobiDB-lite"/>
    </source>
</evidence>
<feature type="compositionally biased region" description="Low complexity" evidence="1">
    <location>
        <begin position="211"/>
        <end position="227"/>
    </location>
</feature>
<feature type="chain" id="PRO_5022176083" description="Chalcone isomerase domain-containing protein" evidence="2">
    <location>
        <begin position="31"/>
        <end position="461"/>
    </location>
</feature>
<dbReference type="AlphaFoldDB" id="A0A545TE23"/>
<feature type="compositionally biased region" description="Low complexity" evidence="1">
    <location>
        <begin position="265"/>
        <end position="284"/>
    </location>
</feature>